<dbReference type="GO" id="GO:0003677">
    <property type="term" value="F:DNA binding"/>
    <property type="evidence" value="ECO:0007669"/>
    <property type="project" value="InterPro"/>
</dbReference>
<dbReference type="Proteomes" id="UP000823913">
    <property type="component" value="Unassembled WGS sequence"/>
</dbReference>
<dbReference type="InterPro" id="IPR010982">
    <property type="entry name" value="Lambda_DNA-bd_dom_sf"/>
</dbReference>
<dbReference type="SMART" id="SM00530">
    <property type="entry name" value="HTH_XRE"/>
    <property type="match status" value="1"/>
</dbReference>
<sequence>MSREFKEILKEFLSENNLTQSAFAKQISVKQSQVSEWLKGKAKPGYDTLKCMVCAFGVSADYFLGITDEY</sequence>
<dbReference type="AlphaFoldDB" id="A0A9D1J8N7"/>
<dbReference type="CDD" id="cd00093">
    <property type="entry name" value="HTH_XRE"/>
    <property type="match status" value="1"/>
</dbReference>
<evidence type="ECO:0000313" key="2">
    <source>
        <dbReference type="EMBL" id="HIR66605.1"/>
    </source>
</evidence>
<accession>A0A9D1J8N7</accession>
<dbReference type="PROSITE" id="PS50943">
    <property type="entry name" value="HTH_CROC1"/>
    <property type="match status" value="1"/>
</dbReference>
<reference evidence="2" key="2">
    <citation type="journal article" date="2021" name="PeerJ">
        <title>Extensive microbial diversity within the chicken gut microbiome revealed by metagenomics and culture.</title>
        <authorList>
            <person name="Gilroy R."/>
            <person name="Ravi A."/>
            <person name="Getino M."/>
            <person name="Pursley I."/>
            <person name="Horton D.L."/>
            <person name="Alikhan N.F."/>
            <person name="Baker D."/>
            <person name="Gharbi K."/>
            <person name="Hall N."/>
            <person name="Watson M."/>
            <person name="Adriaenssens E.M."/>
            <person name="Foster-Nyarko E."/>
            <person name="Jarju S."/>
            <person name="Secka A."/>
            <person name="Antonio M."/>
            <person name="Oren A."/>
            <person name="Chaudhuri R.R."/>
            <person name="La Ragione R."/>
            <person name="Hildebrand F."/>
            <person name="Pallen M.J."/>
        </authorList>
    </citation>
    <scope>NUCLEOTIDE SEQUENCE</scope>
    <source>
        <strain evidence="2">ChiW16-3235</strain>
    </source>
</reference>
<dbReference type="SUPFAM" id="SSF47413">
    <property type="entry name" value="lambda repressor-like DNA-binding domains"/>
    <property type="match status" value="1"/>
</dbReference>
<evidence type="ECO:0000313" key="3">
    <source>
        <dbReference type="Proteomes" id="UP000823913"/>
    </source>
</evidence>
<reference evidence="2" key="1">
    <citation type="submission" date="2020-10" db="EMBL/GenBank/DDBJ databases">
        <authorList>
            <person name="Gilroy R."/>
        </authorList>
    </citation>
    <scope>NUCLEOTIDE SEQUENCE</scope>
    <source>
        <strain evidence="2">ChiW16-3235</strain>
    </source>
</reference>
<proteinExistence type="predicted"/>
<gene>
    <name evidence="2" type="ORF">IAB94_00990</name>
</gene>
<organism evidence="2 3">
    <name type="scientific">Candidatus Coproplasma avicola</name>
    <dbReference type="NCBI Taxonomy" id="2840744"/>
    <lineage>
        <taxon>Bacteria</taxon>
        <taxon>Bacillati</taxon>
        <taxon>Bacillota</taxon>
        <taxon>Clostridia</taxon>
        <taxon>Eubacteriales</taxon>
        <taxon>Candidatus Coproplasma</taxon>
    </lineage>
</organism>
<protein>
    <submittedName>
        <fullName evidence="2">Helix-turn-helix transcriptional regulator</fullName>
    </submittedName>
</protein>
<comment type="caution">
    <text evidence="2">The sequence shown here is derived from an EMBL/GenBank/DDBJ whole genome shotgun (WGS) entry which is preliminary data.</text>
</comment>
<dbReference type="InterPro" id="IPR001387">
    <property type="entry name" value="Cro/C1-type_HTH"/>
</dbReference>
<dbReference type="Pfam" id="PF01381">
    <property type="entry name" value="HTH_3"/>
    <property type="match status" value="1"/>
</dbReference>
<evidence type="ECO:0000259" key="1">
    <source>
        <dbReference type="PROSITE" id="PS50943"/>
    </source>
</evidence>
<dbReference type="EMBL" id="DVHK01000021">
    <property type="protein sequence ID" value="HIR66605.1"/>
    <property type="molecule type" value="Genomic_DNA"/>
</dbReference>
<feature type="domain" description="HTH cro/C1-type" evidence="1">
    <location>
        <begin position="9"/>
        <end position="63"/>
    </location>
</feature>
<name>A0A9D1J8N7_9FIRM</name>
<dbReference type="Gene3D" id="1.10.260.40">
    <property type="entry name" value="lambda repressor-like DNA-binding domains"/>
    <property type="match status" value="1"/>
</dbReference>